<protein>
    <submittedName>
        <fullName evidence="1">Uncharacterized protein</fullName>
    </submittedName>
</protein>
<evidence type="ECO:0000313" key="2">
    <source>
        <dbReference type="Proteomes" id="UP000616769"/>
    </source>
</evidence>
<dbReference type="Proteomes" id="UP000616769">
    <property type="component" value="Unassembled WGS sequence"/>
</dbReference>
<dbReference type="EMBL" id="JXLN01014799">
    <property type="protein sequence ID" value="KPM10242.1"/>
    <property type="molecule type" value="Genomic_DNA"/>
</dbReference>
<proteinExistence type="predicted"/>
<evidence type="ECO:0000313" key="1">
    <source>
        <dbReference type="EMBL" id="KPM10242.1"/>
    </source>
</evidence>
<gene>
    <name evidence="1" type="ORF">QR98_0087930</name>
</gene>
<dbReference type="OrthoDB" id="5062908at2759"/>
<sequence>MIMENFELNFIQSESSNRLDRIDSNNDDDAINIERKEDMLILEEESKEKIQSGSISEVNYVEINRKDSILDAKIEVNNNDEKNSVFKTDHNENFEMKCIETDVNDLEQDEDVDVDLIRTMPIQSHHHHHHLLAHLKKA</sequence>
<name>A0A132AGX2_SARSC</name>
<comment type="caution">
    <text evidence="1">The sequence shown here is derived from an EMBL/GenBank/DDBJ whole genome shotgun (WGS) entry which is preliminary data.</text>
</comment>
<dbReference type="AlphaFoldDB" id="A0A132AGX2"/>
<reference evidence="1 2" key="1">
    <citation type="journal article" date="2015" name="Parasit. Vectors">
        <title>Draft genome of the scabies mite.</title>
        <authorList>
            <person name="Rider S.D.Jr."/>
            <person name="Morgan M.S."/>
            <person name="Arlian L.G."/>
        </authorList>
    </citation>
    <scope>NUCLEOTIDE SEQUENCE [LARGE SCALE GENOMIC DNA]</scope>
    <source>
        <strain evidence="1">Arlian Lab</strain>
    </source>
</reference>
<organism evidence="1 2">
    <name type="scientific">Sarcoptes scabiei</name>
    <name type="common">Itch mite</name>
    <name type="synonym">Acarus scabiei</name>
    <dbReference type="NCBI Taxonomy" id="52283"/>
    <lineage>
        <taxon>Eukaryota</taxon>
        <taxon>Metazoa</taxon>
        <taxon>Ecdysozoa</taxon>
        <taxon>Arthropoda</taxon>
        <taxon>Chelicerata</taxon>
        <taxon>Arachnida</taxon>
        <taxon>Acari</taxon>
        <taxon>Acariformes</taxon>
        <taxon>Sarcoptiformes</taxon>
        <taxon>Astigmata</taxon>
        <taxon>Psoroptidia</taxon>
        <taxon>Sarcoptoidea</taxon>
        <taxon>Sarcoptidae</taxon>
        <taxon>Sarcoptinae</taxon>
        <taxon>Sarcoptes</taxon>
    </lineage>
</organism>
<dbReference type="VEuPathDB" id="VectorBase:SSCA005643"/>
<accession>A0A132AGX2</accession>